<dbReference type="PANTHER" id="PTHR35525:SF3">
    <property type="entry name" value="BLL6575 PROTEIN"/>
    <property type="match status" value="1"/>
</dbReference>
<feature type="region of interest" description="Disordered" evidence="1">
    <location>
        <begin position="66"/>
        <end position="110"/>
    </location>
</feature>
<organism evidence="3 4">
    <name type="scientific">Sphaerisporangium album</name>
    <dbReference type="NCBI Taxonomy" id="509200"/>
    <lineage>
        <taxon>Bacteria</taxon>
        <taxon>Bacillati</taxon>
        <taxon>Actinomycetota</taxon>
        <taxon>Actinomycetes</taxon>
        <taxon>Streptosporangiales</taxon>
        <taxon>Streptosporangiaceae</taxon>
        <taxon>Sphaerisporangium</taxon>
    </lineage>
</organism>
<evidence type="ECO:0000313" key="4">
    <source>
        <dbReference type="Proteomes" id="UP000253094"/>
    </source>
</evidence>
<feature type="compositionally biased region" description="Pro residues" evidence="1">
    <location>
        <begin position="73"/>
        <end position="84"/>
    </location>
</feature>
<protein>
    <submittedName>
        <fullName evidence="3">Zf-CGNR multi-domain protein</fullName>
    </submittedName>
</protein>
<dbReference type="AlphaFoldDB" id="A0A367FS49"/>
<dbReference type="OrthoDB" id="123307at2"/>
<evidence type="ECO:0000256" key="1">
    <source>
        <dbReference type="SAM" id="MobiDB-lite"/>
    </source>
</evidence>
<evidence type="ECO:0000259" key="2">
    <source>
        <dbReference type="Pfam" id="PF11706"/>
    </source>
</evidence>
<evidence type="ECO:0000313" key="3">
    <source>
        <dbReference type="EMBL" id="RCG32520.1"/>
    </source>
</evidence>
<accession>A0A367FS49</accession>
<dbReference type="Proteomes" id="UP000253094">
    <property type="component" value="Unassembled WGS sequence"/>
</dbReference>
<dbReference type="Pfam" id="PF11706">
    <property type="entry name" value="zf-CGNR"/>
    <property type="match status" value="1"/>
</dbReference>
<dbReference type="Pfam" id="PF07336">
    <property type="entry name" value="ABATE"/>
    <property type="match status" value="1"/>
</dbReference>
<feature type="compositionally biased region" description="Low complexity" evidence="1">
    <location>
        <begin position="85"/>
        <end position="97"/>
    </location>
</feature>
<reference evidence="3 4" key="1">
    <citation type="submission" date="2018-06" db="EMBL/GenBank/DDBJ databases">
        <title>Sphaerisporangium craniellae sp. nov., isolated from a marine sponge in the South China Sea.</title>
        <authorList>
            <person name="Li L."/>
        </authorList>
    </citation>
    <scope>NUCLEOTIDE SEQUENCE [LARGE SCALE GENOMIC DNA]</scope>
    <source>
        <strain evidence="3 4">CCTCC AA 208026</strain>
    </source>
</reference>
<gene>
    <name evidence="3" type="ORF">DQ384_03210</name>
</gene>
<keyword evidence="4" id="KW-1185">Reference proteome</keyword>
<dbReference type="InterPro" id="IPR021005">
    <property type="entry name" value="Znf_CGNR"/>
</dbReference>
<dbReference type="EMBL" id="QOIL01000002">
    <property type="protein sequence ID" value="RCG32520.1"/>
    <property type="molecule type" value="Genomic_DNA"/>
</dbReference>
<sequence>MDAPAELLRDFVNTYDVQGDTDELASPAELAIWLREHGLISESDRAVDDDWALAVNLREGLRTALRHEHSSPETPPPVPAPADPVDPADLTAPAGLAPAPPDPALAPAPEAASARLEAALAALPLRITLVDGAPVPEPLADGAARGLGLIATAVLRAHADGSWPRLKVCADSTCQWAFIDSSKNRSRSWCSMRVCGNRTKTRAYRARRQRTTPGSS</sequence>
<dbReference type="RefSeq" id="WP_114027158.1">
    <property type="nucleotide sequence ID" value="NZ_QOIL01000002.1"/>
</dbReference>
<feature type="domain" description="Zinc finger CGNR" evidence="2">
    <location>
        <begin position="165"/>
        <end position="208"/>
    </location>
</feature>
<comment type="caution">
    <text evidence="3">The sequence shown here is derived from an EMBL/GenBank/DDBJ whole genome shotgun (WGS) entry which is preliminary data.</text>
</comment>
<dbReference type="InterPro" id="IPR010852">
    <property type="entry name" value="ABATE"/>
</dbReference>
<dbReference type="SUPFAM" id="SSF160904">
    <property type="entry name" value="Jann2411-like"/>
    <property type="match status" value="2"/>
</dbReference>
<proteinExistence type="predicted"/>
<name>A0A367FS49_9ACTN</name>
<dbReference type="Gene3D" id="1.10.3300.10">
    <property type="entry name" value="Jann2411-like domain"/>
    <property type="match status" value="1"/>
</dbReference>
<dbReference type="PANTHER" id="PTHR35525">
    <property type="entry name" value="BLL6575 PROTEIN"/>
    <property type="match status" value="1"/>
</dbReference>
<dbReference type="InterPro" id="IPR023286">
    <property type="entry name" value="ABATE_dom_sf"/>
</dbReference>